<dbReference type="EMBL" id="BAAAPC010000028">
    <property type="protein sequence ID" value="GAA2014617.1"/>
    <property type="molecule type" value="Genomic_DNA"/>
</dbReference>
<dbReference type="Pfam" id="PF01494">
    <property type="entry name" value="FAD_binding_3"/>
    <property type="match status" value="1"/>
</dbReference>
<dbReference type="RefSeq" id="WP_344165396.1">
    <property type="nucleotide sequence ID" value="NZ_BAAAPC010000028.1"/>
</dbReference>
<dbReference type="GO" id="GO:0004497">
    <property type="term" value="F:monooxygenase activity"/>
    <property type="evidence" value="ECO:0007669"/>
    <property type="project" value="UniProtKB-KW"/>
</dbReference>
<keyword evidence="2 4" id="KW-0503">Monooxygenase</keyword>
<feature type="domain" description="FAD-binding" evidence="3">
    <location>
        <begin position="3"/>
        <end position="339"/>
    </location>
</feature>
<keyword evidence="1" id="KW-0560">Oxidoreductase</keyword>
<dbReference type="PANTHER" id="PTHR13789">
    <property type="entry name" value="MONOOXYGENASE"/>
    <property type="match status" value="1"/>
</dbReference>
<accession>A0ABN2TMV3</accession>
<dbReference type="PRINTS" id="PR00420">
    <property type="entry name" value="RNGMNOXGNASE"/>
</dbReference>
<evidence type="ECO:0000313" key="4">
    <source>
        <dbReference type="EMBL" id="GAA2014617.1"/>
    </source>
</evidence>
<dbReference type="Proteomes" id="UP001501585">
    <property type="component" value="Unassembled WGS sequence"/>
</dbReference>
<gene>
    <name evidence="4" type="ORF">GCM10009799_48630</name>
</gene>
<dbReference type="SUPFAM" id="SSF51905">
    <property type="entry name" value="FAD/NAD(P)-binding domain"/>
    <property type="match status" value="1"/>
</dbReference>
<evidence type="ECO:0000256" key="2">
    <source>
        <dbReference type="ARBA" id="ARBA00023033"/>
    </source>
</evidence>
<dbReference type="InterPro" id="IPR002938">
    <property type="entry name" value="FAD-bd"/>
</dbReference>
<evidence type="ECO:0000313" key="5">
    <source>
        <dbReference type="Proteomes" id="UP001501585"/>
    </source>
</evidence>
<evidence type="ECO:0000256" key="1">
    <source>
        <dbReference type="ARBA" id="ARBA00023002"/>
    </source>
</evidence>
<keyword evidence="5" id="KW-1185">Reference proteome</keyword>
<dbReference type="InterPro" id="IPR050493">
    <property type="entry name" value="FAD-dep_Monooxygenase_BioMet"/>
</dbReference>
<dbReference type="PANTHER" id="PTHR13789:SF309">
    <property type="entry name" value="PUTATIVE (AFU_ORTHOLOGUE AFUA_6G14510)-RELATED"/>
    <property type="match status" value="1"/>
</dbReference>
<evidence type="ECO:0000259" key="3">
    <source>
        <dbReference type="Pfam" id="PF01494"/>
    </source>
</evidence>
<proteinExistence type="predicted"/>
<protein>
    <submittedName>
        <fullName evidence="4">FAD-dependent monooxygenase</fullName>
    </submittedName>
</protein>
<name>A0ABN2TMV3_9ACTN</name>
<dbReference type="InterPro" id="IPR036188">
    <property type="entry name" value="FAD/NAD-bd_sf"/>
</dbReference>
<dbReference type="SUPFAM" id="SSF54373">
    <property type="entry name" value="FAD-linked reductases, C-terminal domain"/>
    <property type="match status" value="1"/>
</dbReference>
<dbReference type="Gene3D" id="3.50.50.60">
    <property type="entry name" value="FAD/NAD(P)-binding domain"/>
    <property type="match status" value="1"/>
</dbReference>
<reference evidence="5" key="1">
    <citation type="journal article" date="2019" name="Int. J. Syst. Evol. Microbiol.">
        <title>The Global Catalogue of Microorganisms (GCM) 10K type strain sequencing project: providing services to taxonomists for standard genome sequencing and annotation.</title>
        <authorList>
            <consortium name="The Broad Institute Genomics Platform"/>
            <consortium name="The Broad Institute Genome Sequencing Center for Infectious Disease"/>
            <person name="Wu L."/>
            <person name="Ma J."/>
        </authorList>
    </citation>
    <scope>NUCLEOTIDE SEQUENCE [LARGE SCALE GENOMIC DNA]</scope>
    <source>
        <strain evidence="5">JCM 15313</strain>
    </source>
</reference>
<comment type="caution">
    <text evidence="4">The sequence shown here is derived from an EMBL/GenBank/DDBJ whole genome shotgun (WGS) entry which is preliminary data.</text>
</comment>
<organism evidence="4 5">
    <name type="scientific">Nocardiopsis rhodophaea</name>
    <dbReference type="NCBI Taxonomy" id="280238"/>
    <lineage>
        <taxon>Bacteria</taxon>
        <taxon>Bacillati</taxon>
        <taxon>Actinomycetota</taxon>
        <taxon>Actinomycetes</taxon>
        <taxon>Streptosporangiales</taxon>
        <taxon>Nocardiopsidaceae</taxon>
        <taxon>Nocardiopsis</taxon>
    </lineage>
</organism>
<sequence>MLNIAVIGGGVGGLSAAIALRATGHRVHVYEQTTELRAIGAGFGVLPNAMHLLATVGLDDDVMRIGHSADDSIVRDAAGNKLGVENWPQKRSSLGRTFAVHRGEFQQVLVSRLPSEVVHLGKRAVAARQHDGYAAVDFADGSTIAADLVIGADGIRTVVQGALGLDVHATGEGIMAYRTLVPIEKLSWAMRDPRLAIWFGEGRTFLCYLVSSGRTMNVVGYVPSDRDAEETWSAAGDLDELRAEFAGWEPRVQETIGAAESTFKWGVFDRPPLSRWSTESITLLGDAAHAMVPHLGQGANQAIEDAFALAAILEGADRESLPELLKVYEGVRIERTSRVQNVSREAGRLYRDFSNDDMTKKAEAISDLISRNHIAGYDAIAEAKRAVNRP</sequence>